<evidence type="ECO:0000313" key="3">
    <source>
        <dbReference type="Proteomes" id="UP001151760"/>
    </source>
</evidence>
<dbReference type="Proteomes" id="UP001151760">
    <property type="component" value="Unassembled WGS sequence"/>
</dbReference>
<accession>A0ABQ4XW42</accession>
<keyword evidence="3" id="KW-1185">Reference proteome</keyword>
<proteinExistence type="predicted"/>
<reference evidence="2" key="2">
    <citation type="submission" date="2022-01" db="EMBL/GenBank/DDBJ databases">
        <authorList>
            <person name="Yamashiro T."/>
            <person name="Shiraishi A."/>
            <person name="Satake H."/>
            <person name="Nakayama K."/>
        </authorList>
    </citation>
    <scope>NUCLEOTIDE SEQUENCE</scope>
</reference>
<protein>
    <submittedName>
        <fullName evidence="2">Uncharacterized protein</fullName>
    </submittedName>
</protein>
<feature type="region of interest" description="Disordered" evidence="1">
    <location>
        <begin position="1"/>
        <end position="48"/>
    </location>
</feature>
<evidence type="ECO:0000313" key="2">
    <source>
        <dbReference type="EMBL" id="GJS69202.1"/>
    </source>
</evidence>
<feature type="compositionally biased region" description="Basic and acidic residues" evidence="1">
    <location>
        <begin position="95"/>
        <end position="113"/>
    </location>
</feature>
<gene>
    <name evidence="2" type="ORF">Tco_0702043</name>
</gene>
<comment type="caution">
    <text evidence="2">The sequence shown here is derived from an EMBL/GenBank/DDBJ whole genome shotgun (WGS) entry which is preliminary data.</text>
</comment>
<feature type="region of interest" description="Disordered" evidence="1">
    <location>
        <begin position="91"/>
        <end position="122"/>
    </location>
</feature>
<name>A0ABQ4XW42_9ASTR</name>
<sequence>MSRDLPPSEVNTSGHGEDSMEYHDDLTDFVPSTPHDLPLSGGNIPRSDEGRMELIHELMETYTSLTKRVLAVEEAKTAHDRVITRLKLRVKRQKMRESEDASKQERNDDKIEELNLTDGADT</sequence>
<organism evidence="2 3">
    <name type="scientific">Tanacetum coccineum</name>
    <dbReference type="NCBI Taxonomy" id="301880"/>
    <lineage>
        <taxon>Eukaryota</taxon>
        <taxon>Viridiplantae</taxon>
        <taxon>Streptophyta</taxon>
        <taxon>Embryophyta</taxon>
        <taxon>Tracheophyta</taxon>
        <taxon>Spermatophyta</taxon>
        <taxon>Magnoliopsida</taxon>
        <taxon>eudicotyledons</taxon>
        <taxon>Gunneridae</taxon>
        <taxon>Pentapetalae</taxon>
        <taxon>asterids</taxon>
        <taxon>campanulids</taxon>
        <taxon>Asterales</taxon>
        <taxon>Asteraceae</taxon>
        <taxon>Asteroideae</taxon>
        <taxon>Anthemideae</taxon>
        <taxon>Anthemidinae</taxon>
        <taxon>Tanacetum</taxon>
    </lineage>
</organism>
<dbReference type="EMBL" id="BQNB010009846">
    <property type="protein sequence ID" value="GJS69202.1"/>
    <property type="molecule type" value="Genomic_DNA"/>
</dbReference>
<feature type="compositionally biased region" description="Basic and acidic residues" evidence="1">
    <location>
        <begin position="15"/>
        <end position="26"/>
    </location>
</feature>
<evidence type="ECO:0000256" key="1">
    <source>
        <dbReference type="SAM" id="MobiDB-lite"/>
    </source>
</evidence>
<reference evidence="2" key="1">
    <citation type="journal article" date="2022" name="Int. J. Mol. Sci.">
        <title>Draft Genome of Tanacetum Coccineum: Genomic Comparison of Closely Related Tanacetum-Family Plants.</title>
        <authorList>
            <person name="Yamashiro T."/>
            <person name="Shiraishi A."/>
            <person name="Nakayama K."/>
            <person name="Satake H."/>
        </authorList>
    </citation>
    <scope>NUCLEOTIDE SEQUENCE</scope>
</reference>